<comment type="caution">
    <text evidence="2">The sequence shown here is derived from an EMBL/GenBank/DDBJ whole genome shotgun (WGS) entry which is preliminary data.</text>
</comment>
<dbReference type="InterPro" id="IPR036388">
    <property type="entry name" value="WH-like_DNA-bd_sf"/>
</dbReference>
<feature type="domain" description="ANTAR" evidence="1">
    <location>
        <begin position="15"/>
        <end position="56"/>
    </location>
</feature>
<proteinExistence type="predicted"/>
<organism evidence="2 3">
    <name type="scientific">Actinomycetospora endophytica</name>
    <dbReference type="NCBI Taxonomy" id="2291215"/>
    <lineage>
        <taxon>Bacteria</taxon>
        <taxon>Bacillati</taxon>
        <taxon>Actinomycetota</taxon>
        <taxon>Actinomycetes</taxon>
        <taxon>Pseudonocardiales</taxon>
        <taxon>Pseudonocardiaceae</taxon>
        <taxon>Actinomycetospora</taxon>
    </lineage>
</organism>
<evidence type="ECO:0000259" key="1">
    <source>
        <dbReference type="Pfam" id="PF03861"/>
    </source>
</evidence>
<dbReference type="Proteomes" id="UP001199469">
    <property type="component" value="Unassembled WGS sequence"/>
</dbReference>
<dbReference type="Gene3D" id="1.10.10.10">
    <property type="entry name" value="Winged helix-like DNA-binding domain superfamily/Winged helix DNA-binding domain"/>
    <property type="match status" value="1"/>
</dbReference>
<protein>
    <submittedName>
        <fullName evidence="2">ANTAR domain-containing protein</fullName>
    </submittedName>
</protein>
<sequence>MAEGLNPRDWRDIQILRAQGVLAEVLTVDVGEADRGLRTYAAMTGTALHEVAQQVIYGELSLTRELCVTEELSRLPGRRVLGRDRAEGC</sequence>
<reference evidence="2 3" key="1">
    <citation type="submission" date="2021-11" db="EMBL/GenBank/DDBJ databases">
        <title>Draft genome sequence of Actinomycetospora sp. SF1 isolated from the rhizosphere soil.</title>
        <authorList>
            <person name="Duangmal K."/>
            <person name="Chantavorakit T."/>
        </authorList>
    </citation>
    <scope>NUCLEOTIDE SEQUENCE [LARGE SCALE GENOMIC DNA]</scope>
    <source>
        <strain evidence="2 3">TBRC 5722</strain>
    </source>
</reference>
<gene>
    <name evidence="2" type="ORF">LQ327_23060</name>
</gene>
<dbReference type="Pfam" id="PF03861">
    <property type="entry name" value="ANTAR"/>
    <property type="match status" value="1"/>
</dbReference>
<name>A0ABS8PDA7_9PSEU</name>
<accession>A0ABS8PDA7</accession>
<evidence type="ECO:0000313" key="3">
    <source>
        <dbReference type="Proteomes" id="UP001199469"/>
    </source>
</evidence>
<keyword evidence="3" id="KW-1185">Reference proteome</keyword>
<dbReference type="RefSeq" id="WP_230738112.1">
    <property type="nucleotide sequence ID" value="NZ_JAJNDB010000005.1"/>
</dbReference>
<evidence type="ECO:0000313" key="2">
    <source>
        <dbReference type="EMBL" id="MCD2196259.1"/>
    </source>
</evidence>
<dbReference type="EMBL" id="JAJNDB010000005">
    <property type="protein sequence ID" value="MCD2196259.1"/>
    <property type="molecule type" value="Genomic_DNA"/>
</dbReference>
<dbReference type="InterPro" id="IPR005561">
    <property type="entry name" value="ANTAR"/>
</dbReference>